<evidence type="ECO:0000313" key="1">
    <source>
        <dbReference type="EMBL" id="EGW06769.1"/>
    </source>
</evidence>
<proteinExistence type="predicted"/>
<accession>G3HF14</accession>
<dbReference type="AlphaFoldDB" id="G3HF14"/>
<reference evidence="2" key="1">
    <citation type="journal article" date="2011" name="Nat. Biotechnol.">
        <title>The genomic sequence of the Chinese hamster ovary (CHO)-K1 cell line.</title>
        <authorList>
            <person name="Xu X."/>
            <person name="Nagarajan H."/>
            <person name="Lewis N.E."/>
            <person name="Pan S."/>
            <person name="Cai Z."/>
            <person name="Liu X."/>
            <person name="Chen W."/>
            <person name="Xie M."/>
            <person name="Wang W."/>
            <person name="Hammond S."/>
            <person name="Andersen M.R."/>
            <person name="Neff N."/>
            <person name="Passarelli B."/>
            <person name="Koh W."/>
            <person name="Fan H.C."/>
            <person name="Wang J."/>
            <person name="Gui Y."/>
            <person name="Lee K.H."/>
            <person name="Betenbaugh M.J."/>
            <person name="Quake S.R."/>
            <person name="Famili I."/>
            <person name="Palsson B.O."/>
            <person name="Wang J."/>
        </authorList>
    </citation>
    <scope>NUCLEOTIDE SEQUENCE [LARGE SCALE GENOMIC DNA]</scope>
    <source>
        <strain evidence="2">CHO K1 cell line</strain>
    </source>
</reference>
<dbReference type="InParanoid" id="G3HF14"/>
<organism evidence="1 2">
    <name type="scientific">Cricetulus griseus</name>
    <name type="common">Chinese hamster</name>
    <name type="synonym">Cricetulus barabensis griseus</name>
    <dbReference type="NCBI Taxonomy" id="10029"/>
    <lineage>
        <taxon>Eukaryota</taxon>
        <taxon>Metazoa</taxon>
        <taxon>Chordata</taxon>
        <taxon>Craniata</taxon>
        <taxon>Vertebrata</taxon>
        <taxon>Euteleostomi</taxon>
        <taxon>Mammalia</taxon>
        <taxon>Eutheria</taxon>
        <taxon>Euarchontoglires</taxon>
        <taxon>Glires</taxon>
        <taxon>Rodentia</taxon>
        <taxon>Myomorpha</taxon>
        <taxon>Muroidea</taxon>
        <taxon>Cricetidae</taxon>
        <taxon>Cricetinae</taxon>
        <taxon>Cricetulus</taxon>
    </lineage>
</organism>
<dbReference type="EMBL" id="JH000324">
    <property type="protein sequence ID" value="EGW06769.1"/>
    <property type="molecule type" value="Genomic_DNA"/>
</dbReference>
<gene>
    <name evidence="1" type="ORF">I79_009167</name>
</gene>
<name>G3HF14_CRIGR</name>
<sequence length="65" mass="7153">MAILLSSCTLSSRHRACKLPSCSLLSSSCCSWSCVFASRSTSCLVSLETARNEIKMCHRRLEHAC</sequence>
<protein>
    <submittedName>
        <fullName evidence="1">Uncharacterized protein</fullName>
    </submittedName>
</protein>
<evidence type="ECO:0000313" key="2">
    <source>
        <dbReference type="Proteomes" id="UP000001075"/>
    </source>
</evidence>
<dbReference type="Proteomes" id="UP000001075">
    <property type="component" value="Unassembled WGS sequence"/>
</dbReference>